<accession>A0ABD0KQ63</accession>
<comment type="caution">
    <text evidence="1">The sequence shown here is derived from an EMBL/GenBank/DDBJ whole genome shotgun (WGS) entry which is preliminary data.</text>
</comment>
<dbReference type="Proteomes" id="UP001519460">
    <property type="component" value="Unassembled WGS sequence"/>
</dbReference>
<organism evidence="1 2">
    <name type="scientific">Batillaria attramentaria</name>
    <dbReference type="NCBI Taxonomy" id="370345"/>
    <lineage>
        <taxon>Eukaryota</taxon>
        <taxon>Metazoa</taxon>
        <taxon>Spiralia</taxon>
        <taxon>Lophotrochozoa</taxon>
        <taxon>Mollusca</taxon>
        <taxon>Gastropoda</taxon>
        <taxon>Caenogastropoda</taxon>
        <taxon>Sorbeoconcha</taxon>
        <taxon>Cerithioidea</taxon>
        <taxon>Batillariidae</taxon>
        <taxon>Batillaria</taxon>
    </lineage>
</organism>
<sequence>MPQTPDKLVGSCDEELGHKLASLAARHYSEIVPRITEGPLTSDTQSSSPKLTSYSHKPVFMRADQLLSMPELSLLLMMRSHEKSFS</sequence>
<proteinExistence type="predicted"/>
<name>A0ABD0KQ63_9CAEN</name>
<keyword evidence="2" id="KW-1185">Reference proteome</keyword>
<evidence type="ECO:0000313" key="1">
    <source>
        <dbReference type="EMBL" id="KAK7489215.1"/>
    </source>
</evidence>
<gene>
    <name evidence="1" type="ORF">BaRGS_00019593</name>
</gene>
<evidence type="ECO:0000313" key="2">
    <source>
        <dbReference type="Proteomes" id="UP001519460"/>
    </source>
</evidence>
<reference evidence="1 2" key="1">
    <citation type="journal article" date="2023" name="Sci. Data">
        <title>Genome assembly of the Korean intertidal mud-creeper Batillaria attramentaria.</title>
        <authorList>
            <person name="Patra A.K."/>
            <person name="Ho P.T."/>
            <person name="Jun S."/>
            <person name="Lee S.J."/>
            <person name="Kim Y."/>
            <person name="Won Y.J."/>
        </authorList>
    </citation>
    <scope>NUCLEOTIDE SEQUENCE [LARGE SCALE GENOMIC DNA]</scope>
    <source>
        <strain evidence="1">Wonlab-2016</strain>
    </source>
</reference>
<dbReference type="AlphaFoldDB" id="A0ABD0KQ63"/>
<dbReference type="EMBL" id="JACVVK020000141">
    <property type="protein sequence ID" value="KAK7489215.1"/>
    <property type="molecule type" value="Genomic_DNA"/>
</dbReference>
<protein>
    <submittedName>
        <fullName evidence="1">Uncharacterized protein</fullName>
    </submittedName>
</protein>